<protein>
    <recommendedName>
        <fullName evidence="3">DUF4185 domain-containing protein</fullName>
    </recommendedName>
</protein>
<name>A0A8H6CC39_9LECA</name>
<gene>
    <name evidence="1" type="ORF">HO133_003191</name>
</gene>
<dbReference type="EMBL" id="JACCJB010000016">
    <property type="protein sequence ID" value="KAF6220757.1"/>
    <property type="molecule type" value="Genomic_DNA"/>
</dbReference>
<accession>A0A8H6CC39</accession>
<dbReference type="RefSeq" id="XP_037150192.1">
    <property type="nucleotide sequence ID" value="XM_037294114.1"/>
</dbReference>
<dbReference type="Proteomes" id="UP000593566">
    <property type="component" value="Unassembled WGS sequence"/>
</dbReference>
<organism evidence="1 2">
    <name type="scientific">Letharia lupina</name>
    <dbReference type="NCBI Taxonomy" id="560253"/>
    <lineage>
        <taxon>Eukaryota</taxon>
        <taxon>Fungi</taxon>
        <taxon>Dikarya</taxon>
        <taxon>Ascomycota</taxon>
        <taxon>Pezizomycotina</taxon>
        <taxon>Lecanoromycetes</taxon>
        <taxon>OSLEUM clade</taxon>
        <taxon>Lecanoromycetidae</taxon>
        <taxon>Lecanorales</taxon>
        <taxon>Lecanorineae</taxon>
        <taxon>Parmeliaceae</taxon>
        <taxon>Letharia</taxon>
    </lineage>
</organism>
<dbReference type="AlphaFoldDB" id="A0A8H6CC39"/>
<keyword evidence="2" id="KW-1185">Reference proteome</keyword>
<reference evidence="1 2" key="1">
    <citation type="journal article" date="2020" name="Genomics">
        <title>Complete, high-quality genomes from long-read metagenomic sequencing of two wolf lichen thalli reveals enigmatic genome architecture.</title>
        <authorList>
            <person name="McKenzie S.K."/>
            <person name="Walston R.F."/>
            <person name="Allen J.L."/>
        </authorList>
    </citation>
    <scope>NUCLEOTIDE SEQUENCE [LARGE SCALE GENOMIC DNA]</scope>
    <source>
        <strain evidence="1">WasteWater1</strain>
    </source>
</reference>
<evidence type="ECO:0000313" key="2">
    <source>
        <dbReference type="Proteomes" id="UP000593566"/>
    </source>
</evidence>
<comment type="caution">
    <text evidence="1">The sequence shown here is derived from an EMBL/GenBank/DDBJ whole genome shotgun (WGS) entry which is preliminary data.</text>
</comment>
<evidence type="ECO:0000313" key="1">
    <source>
        <dbReference type="EMBL" id="KAF6220757.1"/>
    </source>
</evidence>
<evidence type="ECO:0008006" key="3">
    <source>
        <dbReference type="Google" id="ProtNLM"/>
    </source>
</evidence>
<dbReference type="GeneID" id="59331602"/>
<proteinExistence type="predicted"/>
<sequence length="351" mass="39202">MTNKQGFAAYPPKVKHTEILGYVEEVNGIFHSRDIGRGFELFGNVYLEFGDTFCNDSNGEFVGLANNTVAIIEDTNQPLKSKYLEVEENGFIKPFIPLTFEEQQLEGRVVLWAFGGVVEMKDGTGRLWYQKSIDHGSGNLEYFGTGVAKVIENYGEEQQPIVHRMDNLTFGPDEPRMGTFTAIADGDFIYLFGDRPDGKIILARVYDGRYQGRLGEKEAHYYWDGSDWVQDWGKAAVVIEGMQQGAIVRSKLFGEARPFVFVGTSKWADSQVFMGASAKLEGPWKLEAVCKAEGIKEPTSKGKWMYCIYPQLWASDEENAELMVTWSEQCPGGIVAAKIKLAGVEDDDIGS</sequence>